<gene>
    <name evidence="2" type="ORF">MERR_LOCUS34470</name>
</gene>
<accession>A0A6D2KHN8</accession>
<sequence length="142" mass="16523">MSNLTGLLGESVREFSTFGCSSWHSLVKQWRRRRNLPEFLLKDTASETDAQSHGGRGITAGGANVGSQIGSVTDKREKLLKLVQFPQREEKASRRMNGGSQDRWRHRIRRRRRLRNHMQIESHMELTRKENYVEQMDEGMII</sequence>
<evidence type="ECO:0000313" key="2">
    <source>
        <dbReference type="EMBL" id="CAA7047235.1"/>
    </source>
</evidence>
<comment type="caution">
    <text evidence="2">The sequence shown here is derived from an EMBL/GenBank/DDBJ whole genome shotgun (WGS) entry which is preliminary data.</text>
</comment>
<keyword evidence="3" id="KW-1185">Reference proteome</keyword>
<evidence type="ECO:0000256" key="1">
    <source>
        <dbReference type="SAM" id="MobiDB-lite"/>
    </source>
</evidence>
<organism evidence="2 3">
    <name type="scientific">Microthlaspi erraticum</name>
    <dbReference type="NCBI Taxonomy" id="1685480"/>
    <lineage>
        <taxon>Eukaryota</taxon>
        <taxon>Viridiplantae</taxon>
        <taxon>Streptophyta</taxon>
        <taxon>Embryophyta</taxon>
        <taxon>Tracheophyta</taxon>
        <taxon>Spermatophyta</taxon>
        <taxon>Magnoliopsida</taxon>
        <taxon>eudicotyledons</taxon>
        <taxon>Gunneridae</taxon>
        <taxon>Pentapetalae</taxon>
        <taxon>rosids</taxon>
        <taxon>malvids</taxon>
        <taxon>Brassicales</taxon>
        <taxon>Brassicaceae</taxon>
        <taxon>Coluteocarpeae</taxon>
        <taxon>Microthlaspi</taxon>
    </lineage>
</organism>
<dbReference type="AlphaFoldDB" id="A0A6D2KHN8"/>
<feature type="region of interest" description="Disordered" evidence="1">
    <location>
        <begin position="44"/>
        <end position="70"/>
    </location>
</feature>
<protein>
    <submittedName>
        <fullName evidence="2">Uncharacterized protein</fullName>
    </submittedName>
</protein>
<name>A0A6D2KHN8_9BRAS</name>
<proteinExistence type="predicted"/>
<feature type="compositionally biased region" description="Gly residues" evidence="1">
    <location>
        <begin position="54"/>
        <end position="64"/>
    </location>
</feature>
<dbReference type="EMBL" id="CACVBM020001368">
    <property type="protein sequence ID" value="CAA7047235.1"/>
    <property type="molecule type" value="Genomic_DNA"/>
</dbReference>
<reference evidence="2" key="1">
    <citation type="submission" date="2020-01" db="EMBL/GenBank/DDBJ databases">
        <authorList>
            <person name="Mishra B."/>
        </authorList>
    </citation>
    <scope>NUCLEOTIDE SEQUENCE [LARGE SCALE GENOMIC DNA]</scope>
</reference>
<evidence type="ECO:0000313" key="3">
    <source>
        <dbReference type="Proteomes" id="UP000467841"/>
    </source>
</evidence>
<dbReference type="Proteomes" id="UP000467841">
    <property type="component" value="Unassembled WGS sequence"/>
</dbReference>